<dbReference type="OrthoDB" id="5873279at2759"/>
<keyword evidence="5" id="KW-1185">Reference proteome</keyword>
<dbReference type="Proteomes" id="UP000789706">
    <property type="component" value="Unassembled WGS sequence"/>
</dbReference>
<dbReference type="EMBL" id="CAJVPK010000133">
    <property type="protein sequence ID" value="CAG8456367.1"/>
    <property type="molecule type" value="Genomic_DNA"/>
</dbReference>
<dbReference type="AlphaFoldDB" id="A0A9N8VIU9"/>
<evidence type="ECO:0000256" key="2">
    <source>
        <dbReference type="SAM" id="Phobius"/>
    </source>
</evidence>
<evidence type="ECO:0000313" key="4">
    <source>
        <dbReference type="EMBL" id="CAG8456367.1"/>
    </source>
</evidence>
<dbReference type="GO" id="GO:0007165">
    <property type="term" value="P:signal transduction"/>
    <property type="evidence" value="ECO:0007669"/>
    <property type="project" value="TreeGrafter"/>
</dbReference>
<feature type="transmembrane region" description="Helical" evidence="2">
    <location>
        <begin position="15"/>
        <end position="34"/>
    </location>
</feature>
<dbReference type="PANTHER" id="PTHR10343">
    <property type="entry name" value="5'-AMP-ACTIVATED PROTEIN KINASE , BETA SUBUNIT"/>
    <property type="match status" value="1"/>
</dbReference>
<reference evidence="4" key="1">
    <citation type="submission" date="2021-06" db="EMBL/GenBank/DDBJ databases">
        <authorList>
            <person name="Kallberg Y."/>
            <person name="Tangrot J."/>
            <person name="Rosling A."/>
        </authorList>
    </citation>
    <scope>NUCLEOTIDE SEQUENCE</scope>
    <source>
        <strain evidence="4">AZ414A</strain>
    </source>
</reference>
<dbReference type="InterPro" id="IPR032640">
    <property type="entry name" value="AMPK1_CBM"/>
</dbReference>
<organism evidence="4 5">
    <name type="scientific">Diversispora eburnea</name>
    <dbReference type="NCBI Taxonomy" id="1213867"/>
    <lineage>
        <taxon>Eukaryota</taxon>
        <taxon>Fungi</taxon>
        <taxon>Fungi incertae sedis</taxon>
        <taxon>Mucoromycota</taxon>
        <taxon>Glomeromycotina</taxon>
        <taxon>Glomeromycetes</taxon>
        <taxon>Diversisporales</taxon>
        <taxon>Diversisporaceae</taxon>
        <taxon>Diversispora</taxon>
    </lineage>
</organism>
<dbReference type="SUPFAM" id="SSF81296">
    <property type="entry name" value="E set domains"/>
    <property type="match status" value="1"/>
</dbReference>
<keyword evidence="2" id="KW-0812">Transmembrane</keyword>
<name>A0A9N8VIU9_9GLOM</name>
<dbReference type="GO" id="GO:0005634">
    <property type="term" value="C:nucleus"/>
    <property type="evidence" value="ECO:0007669"/>
    <property type="project" value="TreeGrafter"/>
</dbReference>
<feature type="domain" description="AMP-activated protein kinase glycogen-binding" evidence="3">
    <location>
        <begin position="146"/>
        <end position="227"/>
    </location>
</feature>
<keyword evidence="2" id="KW-1133">Transmembrane helix</keyword>
<protein>
    <submittedName>
        <fullName evidence="4">9112_t:CDS:1</fullName>
    </submittedName>
</protein>
<gene>
    <name evidence="4" type="ORF">DEBURN_LOCUS2436</name>
</gene>
<dbReference type="CDD" id="cd02859">
    <property type="entry name" value="E_set_AMPKbeta_like_N"/>
    <property type="match status" value="1"/>
</dbReference>
<dbReference type="InterPro" id="IPR014756">
    <property type="entry name" value="Ig_E-set"/>
</dbReference>
<sequence>MVHKLLSPRFWLDKFIILFLELILLILQSTLYLIKGNEDKQTAEKRLKEQQKERAIPKDSETEICTSMEQMVVNIITGIPSELKPDETVNEICVPNEPHIEPIKEINKTKSQESEIRQNQPLEIVCPPFERKTTNNNNIDPDSKIIPIEFHWRHGGNKVFVTGDFDNWQATKHEMHRKPGTDDFVAIVDIDLTKQHQFKFVVDGSWHFNGDLPTHCDECGNVNNVIYAFPAGPLSPEFKEHVIAPFAHMTAAY</sequence>
<evidence type="ECO:0000259" key="3">
    <source>
        <dbReference type="Pfam" id="PF16561"/>
    </source>
</evidence>
<evidence type="ECO:0000313" key="5">
    <source>
        <dbReference type="Proteomes" id="UP000789706"/>
    </source>
</evidence>
<dbReference type="PANTHER" id="PTHR10343:SF84">
    <property type="entry name" value="5'-AMP-ACTIVATED PROTEIN KINASE SUBUNIT BETA-1"/>
    <property type="match status" value="1"/>
</dbReference>
<dbReference type="GO" id="GO:0019901">
    <property type="term" value="F:protein kinase binding"/>
    <property type="evidence" value="ECO:0007669"/>
    <property type="project" value="TreeGrafter"/>
</dbReference>
<accession>A0A9N8VIU9</accession>
<dbReference type="InterPro" id="IPR050827">
    <property type="entry name" value="CRP1_MDG1_kinase"/>
</dbReference>
<dbReference type="Gene3D" id="2.60.40.10">
    <property type="entry name" value="Immunoglobulins"/>
    <property type="match status" value="1"/>
</dbReference>
<dbReference type="GO" id="GO:0031588">
    <property type="term" value="C:nucleotide-activated protein kinase complex"/>
    <property type="evidence" value="ECO:0007669"/>
    <property type="project" value="TreeGrafter"/>
</dbReference>
<comment type="similarity">
    <text evidence="1">Belongs to the 5'-AMP-activated protein kinase beta subunit family.</text>
</comment>
<comment type="caution">
    <text evidence="4">The sequence shown here is derived from an EMBL/GenBank/DDBJ whole genome shotgun (WGS) entry which is preliminary data.</text>
</comment>
<dbReference type="InterPro" id="IPR013783">
    <property type="entry name" value="Ig-like_fold"/>
</dbReference>
<dbReference type="GO" id="GO:0005737">
    <property type="term" value="C:cytoplasm"/>
    <property type="evidence" value="ECO:0007669"/>
    <property type="project" value="TreeGrafter"/>
</dbReference>
<dbReference type="Pfam" id="PF16561">
    <property type="entry name" value="AMPK1_CBM"/>
    <property type="match status" value="1"/>
</dbReference>
<keyword evidence="2" id="KW-0472">Membrane</keyword>
<evidence type="ECO:0000256" key="1">
    <source>
        <dbReference type="ARBA" id="ARBA00010926"/>
    </source>
</evidence>
<proteinExistence type="inferred from homology"/>